<reference evidence="10 11" key="1">
    <citation type="journal article" date="2018" name="MBio">
        <title>Comparative Genomics Reveals the Core Gene Toolbox for the Fungus-Insect Symbiosis.</title>
        <authorList>
            <person name="Wang Y."/>
            <person name="Stata M."/>
            <person name="Wang W."/>
            <person name="Stajich J.E."/>
            <person name="White M.M."/>
            <person name="Moncalvo J.M."/>
        </authorList>
    </citation>
    <scope>NUCLEOTIDE SEQUENCE [LARGE SCALE GENOMIC DNA]</scope>
    <source>
        <strain evidence="10 11">AUS-126-30</strain>
    </source>
</reference>
<dbReference type="FunFam" id="2.10.110.10:FF:000001">
    <property type="entry name" value="Cysteine and glycine-rich protein 1"/>
    <property type="match status" value="2"/>
</dbReference>
<evidence type="ECO:0000256" key="6">
    <source>
        <dbReference type="ARBA" id="ARBA00023242"/>
    </source>
</evidence>
<evidence type="ECO:0000256" key="7">
    <source>
        <dbReference type="PROSITE-ProRule" id="PRU00125"/>
    </source>
</evidence>
<evidence type="ECO:0000313" key="10">
    <source>
        <dbReference type="EMBL" id="PVZ97911.1"/>
    </source>
</evidence>
<keyword evidence="3" id="KW-0677">Repeat</keyword>
<evidence type="ECO:0000256" key="1">
    <source>
        <dbReference type="ARBA" id="ARBA00004123"/>
    </source>
</evidence>
<keyword evidence="5 7" id="KW-0440">LIM domain</keyword>
<sequence>MFGINQVSTCPRCSKKVYAAEEDCGKSLSTQNFQEKDKEIYCKTCFTKSNSNITTNQHENTFPDTASIEHNSNSLNETNTGYNPRNSYSQVTPNKPNTSVNTFSESISPAMINVRKSKEYSPSTVFSRGGPKLVIPQSKDVCPRCKKPIFAAEKVIGPQGPWHKHCFKCKSCGTSLDSTRVADRAGEAYCKTCYDKFWGPKSLKVTEPIKPSKDTSSLNRDMSQFNKSPLYSKNTHLPLSEFKSADIKSNYSPNTTNSSTRKWSITSPQSPQYNTFVYNTPQVQYTGNVIDPFAQVSAEDSNSSIYNISNSKNRDINSNNNSLYSNSYNASSNDFENQNDQSPSHEQLPNTPFQNNHIPQNNANLIHENSSETNELVYNTNDYNKNIQTTPSKNIPTTEFGNSQQVSGVTPTSIYSSQYQNTRNTNNSPNYYSPTRSSVFNTNNSPNTIRRSSYVPKQPVLDIHADICPRCNKKIYAAEMAKFSGKKFHKSCVSCGNCKKPISTKNMSDHNNEIYCLQCYGKLFGPKGYKIAYGQIYNSEQALDQ</sequence>
<feature type="region of interest" description="Disordered" evidence="8">
    <location>
        <begin position="306"/>
        <end position="361"/>
    </location>
</feature>
<protein>
    <recommendedName>
        <fullName evidence="9">LIM zinc-binding domain-containing protein</fullName>
    </recommendedName>
</protein>
<feature type="domain" description="LIM zinc-binding" evidence="9">
    <location>
        <begin position="466"/>
        <end position="526"/>
    </location>
</feature>
<dbReference type="PANTHER" id="PTHR24215:SF35">
    <property type="entry name" value="MUSCLE LIM PROTEIN MLP84B"/>
    <property type="match status" value="1"/>
</dbReference>
<dbReference type="GO" id="GO:0030036">
    <property type="term" value="P:actin cytoskeleton organization"/>
    <property type="evidence" value="ECO:0007669"/>
    <property type="project" value="TreeGrafter"/>
</dbReference>
<feature type="region of interest" description="Disordered" evidence="8">
    <location>
        <begin position="419"/>
        <end position="446"/>
    </location>
</feature>
<dbReference type="GO" id="GO:0005634">
    <property type="term" value="C:nucleus"/>
    <property type="evidence" value="ECO:0007669"/>
    <property type="project" value="UniProtKB-SubCell"/>
</dbReference>
<dbReference type="GO" id="GO:0005737">
    <property type="term" value="C:cytoplasm"/>
    <property type="evidence" value="ECO:0007669"/>
    <property type="project" value="TreeGrafter"/>
</dbReference>
<evidence type="ECO:0000256" key="4">
    <source>
        <dbReference type="ARBA" id="ARBA00022833"/>
    </source>
</evidence>
<proteinExistence type="predicted"/>
<name>A0A2U1IYM1_SMIAN</name>
<dbReference type="Proteomes" id="UP000245591">
    <property type="component" value="Unassembled WGS sequence"/>
</dbReference>
<dbReference type="PROSITE" id="PS00478">
    <property type="entry name" value="LIM_DOMAIN_1"/>
    <property type="match status" value="2"/>
</dbReference>
<evidence type="ECO:0000256" key="8">
    <source>
        <dbReference type="SAM" id="MobiDB-lite"/>
    </source>
</evidence>
<keyword evidence="11" id="KW-1185">Reference proteome</keyword>
<dbReference type="SMART" id="SM00132">
    <property type="entry name" value="LIM"/>
    <property type="match status" value="3"/>
</dbReference>
<evidence type="ECO:0000256" key="2">
    <source>
        <dbReference type="ARBA" id="ARBA00022723"/>
    </source>
</evidence>
<dbReference type="PROSITE" id="PS50023">
    <property type="entry name" value="LIM_DOMAIN_2"/>
    <property type="match status" value="2"/>
</dbReference>
<organism evidence="10 11">
    <name type="scientific">Smittium angustum</name>
    <dbReference type="NCBI Taxonomy" id="133377"/>
    <lineage>
        <taxon>Eukaryota</taxon>
        <taxon>Fungi</taxon>
        <taxon>Fungi incertae sedis</taxon>
        <taxon>Zoopagomycota</taxon>
        <taxon>Kickxellomycotina</taxon>
        <taxon>Harpellomycetes</taxon>
        <taxon>Harpellales</taxon>
        <taxon>Legeriomycetaceae</taxon>
        <taxon>Smittium</taxon>
    </lineage>
</organism>
<dbReference type="PANTHER" id="PTHR24215">
    <property type="entry name" value="RHO-GTPASE-ACTIVATING PROTEIN LRG1"/>
    <property type="match status" value="1"/>
</dbReference>
<keyword evidence="6" id="KW-0539">Nucleus</keyword>
<feature type="compositionally biased region" description="Low complexity" evidence="8">
    <location>
        <begin position="306"/>
        <end position="333"/>
    </location>
</feature>
<feature type="compositionally biased region" description="Polar residues" evidence="8">
    <location>
        <begin position="334"/>
        <end position="361"/>
    </location>
</feature>
<dbReference type="GO" id="GO:0046872">
    <property type="term" value="F:metal ion binding"/>
    <property type="evidence" value="ECO:0007669"/>
    <property type="project" value="UniProtKB-KW"/>
</dbReference>
<gene>
    <name evidence="10" type="ORF">BB558_006114</name>
</gene>
<evidence type="ECO:0000256" key="3">
    <source>
        <dbReference type="ARBA" id="ARBA00022737"/>
    </source>
</evidence>
<comment type="caution">
    <text evidence="10">The sequence shown here is derived from an EMBL/GenBank/DDBJ whole genome shotgun (WGS) entry which is preliminary data.</text>
</comment>
<feature type="domain" description="LIM zinc-binding" evidence="9">
    <location>
        <begin position="140"/>
        <end position="200"/>
    </location>
</feature>
<dbReference type="Pfam" id="PF00412">
    <property type="entry name" value="LIM"/>
    <property type="match status" value="2"/>
</dbReference>
<comment type="subcellular location">
    <subcellularLocation>
        <location evidence="1">Nucleus</location>
    </subcellularLocation>
</comment>
<dbReference type="CDD" id="cd09326">
    <property type="entry name" value="LIM_CRP_like"/>
    <property type="match status" value="1"/>
</dbReference>
<evidence type="ECO:0000256" key="5">
    <source>
        <dbReference type="ARBA" id="ARBA00023038"/>
    </source>
</evidence>
<dbReference type="AlphaFoldDB" id="A0A2U1IYM1"/>
<keyword evidence="2 7" id="KW-0479">Metal-binding</keyword>
<dbReference type="EMBL" id="MBFU01000664">
    <property type="protein sequence ID" value="PVZ97911.1"/>
    <property type="molecule type" value="Genomic_DNA"/>
</dbReference>
<dbReference type="Gene3D" id="2.10.110.10">
    <property type="entry name" value="Cysteine Rich Protein"/>
    <property type="match status" value="2"/>
</dbReference>
<evidence type="ECO:0000313" key="11">
    <source>
        <dbReference type="Proteomes" id="UP000245591"/>
    </source>
</evidence>
<keyword evidence="4 7" id="KW-0862">Zinc</keyword>
<accession>A0A2U1IYM1</accession>
<evidence type="ECO:0000259" key="9">
    <source>
        <dbReference type="PROSITE" id="PS50023"/>
    </source>
</evidence>
<dbReference type="InterPro" id="IPR001781">
    <property type="entry name" value="Znf_LIM"/>
</dbReference>
<dbReference type="SUPFAM" id="SSF57716">
    <property type="entry name" value="Glucocorticoid receptor-like (DNA-binding domain)"/>
    <property type="match status" value="5"/>
</dbReference>